<evidence type="ECO:0000256" key="8">
    <source>
        <dbReference type="ARBA" id="ARBA00023242"/>
    </source>
</evidence>
<keyword evidence="8" id="KW-0539">Nucleus</keyword>
<dbReference type="PROSITE" id="PS50878">
    <property type="entry name" value="RT_POL"/>
    <property type="match status" value="1"/>
</dbReference>
<evidence type="ECO:0000259" key="10">
    <source>
        <dbReference type="PROSITE" id="PS50878"/>
    </source>
</evidence>
<feature type="domain" description="Nuclear receptor" evidence="11">
    <location>
        <begin position="399"/>
        <end position="476"/>
    </location>
</feature>
<keyword evidence="13" id="KW-1185">Reference proteome</keyword>
<accession>A0A2G5TVS2</accession>
<dbReference type="InterPro" id="IPR043502">
    <property type="entry name" value="DNA/RNA_pol_sf"/>
</dbReference>
<reference evidence="13" key="1">
    <citation type="submission" date="2017-10" db="EMBL/GenBank/DDBJ databases">
        <title>Rapid genome shrinkage in a self-fertile nematode reveals novel sperm competition proteins.</title>
        <authorList>
            <person name="Yin D."/>
            <person name="Schwarz E.M."/>
            <person name="Thomas C.G."/>
            <person name="Felde R.L."/>
            <person name="Korf I.F."/>
            <person name="Cutter A.D."/>
            <person name="Schartner C.M."/>
            <person name="Ralston E.J."/>
            <person name="Meyer B.J."/>
            <person name="Haag E.S."/>
        </authorList>
    </citation>
    <scope>NUCLEOTIDE SEQUENCE [LARGE SCALE GENOMIC DNA]</scope>
    <source>
        <strain evidence="13">JU1422</strain>
    </source>
</reference>
<evidence type="ECO:0000313" key="12">
    <source>
        <dbReference type="EMBL" id="PIC31410.1"/>
    </source>
</evidence>
<keyword evidence="6" id="KW-0804">Transcription</keyword>
<name>A0A2G5TVS2_9PELO</name>
<dbReference type="InterPro" id="IPR000477">
    <property type="entry name" value="RT_dom"/>
</dbReference>
<dbReference type="SUPFAM" id="SSF57716">
    <property type="entry name" value="Glucocorticoid receptor-like (DNA-binding domain)"/>
    <property type="match status" value="1"/>
</dbReference>
<dbReference type="CDD" id="cd06916">
    <property type="entry name" value="NR_DBD_like"/>
    <property type="match status" value="1"/>
</dbReference>
<dbReference type="PANTHER" id="PTHR33332">
    <property type="entry name" value="REVERSE TRANSCRIPTASE DOMAIN-CONTAINING PROTEIN"/>
    <property type="match status" value="1"/>
</dbReference>
<sequence length="754" mass="86128">MDAPIFDPCTMELMLSKLSPKVNTTPENLPAIFLKKTCTAISIPLSIIFSESYRTACIPHSWKTAIVRPLHKKGAKTDPSNYRPISLTSSVGKLMEKILHKHLISFFNDNSLLTNCQFGFRSNRGTESQLLSYQASLLNNFVSKATTHSVYIDFKKAFDTVSTKKLLQKLTSYGISSEMHNWLCSFLTDRTQQINVNGKLSEEAKVLSGVPQGSVLGPLLFLIFVNDIGDSFASDFLLYADDLKLFSTNADDIENDLEKLEAWCDSWQMSVAPSKCEAISFCHRKRLTNTNPTFSINDEILPTVDKIRDLGVILGSGLSFSEHLATTLRKAHQRLQDYQTNVYYDKFPSSRSLDSRWSDSGESQESIATSSSSSTAPFRPTFSARIIEKTVTKKKILNLGLCLICEVDATGINYGVKSCEGCKKFFHRNHPNSHKLKCKKRNKTKCSINPTNRTACQACRFQKCLDYGMTMDKPVDDVLRMTREQRILFMKLANWIIEVHMRECVRTETNLEKFQEPEMIKIAQNMHPVDRRFAAWHIIIPEMNREISSIISFVRDTRLLEDCQNPTVVLKTTMFQALCLRVARGLSPKGWMFSDGRIFDSELVELIFGNDLTRDLVKLSNSIKLNFVTDEDLGMMIAQVIVHPRNGFKDLEFHYENVFNAFRVKMRKREHEKAMMTAISEILEHLEEIDTKFKETTGRWMRDQLGDDDLPQLFREIFEIRKPILDGGYLNFQQENIDPNNGNPVGADLEKLKF</sequence>
<evidence type="ECO:0008006" key="14">
    <source>
        <dbReference type="Google" id="ProtNLM"/>
    </source>
</evidence>
<evidence type="ECO:0000259" key="11">
    <source>
        <dbReference type="PROSITE" id="PS51030"/>
    </source>
</evidence>
<dbReference type="Proteomes" id="UP000230233">
    <property type="component" value="Chromosome IV"/>
</dbReference>
<keyword evidence="3" id="KW-0862">Zinc</keyword>
<dbReference type="Gene3D" id="3.30.50.10">
    <property type="entry name" value="Erythroid Transcription Factor GATA-1, subunit A"/>
    <property type="match status" value="1"/>
</dbReference>
<dbReference type="EMBL" id="PDUG01000004">
    <property type="protein sequence ID" value="PIC31410.1"/>
    <property type="molecule type" value="Genomic_DNA"/>
</dbReference>
<dbReference type="GO" id="GO:0043565">
    <property type="term" value="F:sequence-specific DNA binding"/>
    <property type="evidence" value="ECO:0007669"/>
    <property type="project" value="InterPro"/>
</dbReference>
<dbReference type="PROSITE" id="PS00031">
    <property type="entry name" value="NUCLEAR_REC_DBD_1"/>
    <property type="match status" value="1"/>
</dbReference>
<dbReference type="InterPro" id="IPR013088">
    <property type="entry name" value="Znf_NHR/GATA"/>
</dbReference>
<dbReference type="SUPFAM" id="SSF56672">
    <property type="entry name" value="DNA/RNA polymerases"/>
    <property type="match status" value="1"/>
</dbReference>
<evidence type="ECO:0000256" key="7">
    <source>
        <dbReference type="ARBA" id="ARBA00023170"/>
    </source>
</evidence>
<evidence type="ECO:0000256" key="9">
    <source>
        <dbReference type="SAM" id="MobiDB-lite"/>
    </source>
</evidence>
<comment type="caution">
    <text evidence="12">The sequence shown here is derived from an EMBL/GenBank/DDBJ whole genome shotgun (WGS) entry which is preliminary data.</text>
</comment>
<evidence type="ECO:0000256" key="6">
    <source>
        <dbReference type="ARBA" id="ARBA00023163"/>
    </source>
</evidence>
<dbReference type="InterPro" id="IPR035500">
    <property type="entry name" value="NHR-like_dom_sf"/>
</dbReference>
<keyword evidence="1" id="KW-0479">Metal-binding</keyword>
<dbReference type="InterPro" id="IPR043128">
    <property type="entry name" value="Rev_trsase/Diguanyl_cyclase"/>
</dbReference>
<evidence type="ECO:0000256" key="1">
    <source>
        <dbReference type="ARBA" id="ARBA00022723"/>
    </source>
</evidence>
<dbReference type="Gene3D" id="3.30.70.270">
    <property type="match status" value="1"/>
</dbReference>
<keyword evidence="4" id="KW-0805">Transcription regulation</keyword>
<dbReference type="PRINTS" id="PR00047">
    <property type="entry name" value="STROIDFINGER"/>
</dbReference>
<dbReference type="InterPro" id="IPR001628">
    <property type="entry name" value="Znf_hrmn_rcpt"/>
</dbReference>
<dbReference type="AlphaFoldDB" id="A0A2G5TVS2"/>
<dbReference type="OrthoDB" id="6159439at2759"/>
<protein>
    <recommendedName>
        <fullName evidence="14">Nuclear receptor domain-containing protein</fullName>
    </recommendedName>
</protein>
<feature type="compositionally biased region" description="Low complexity" evidence="9">
    <location>
        <begin position="360"/>
        <end position="376"/>
    </location>
</feature>
<feature type="region of interest" description="Disordered" evidence="9">
    <location>
        <begin position="350"/>
        <end position="377"/>
    </location>
</feature>
<evidence type="ECO:0000256" key="5">
    <source>
        <dbReference type="ARBA" id="ARBA00023125"/>
    </source>
</evidence>
<dbReference type="CDD" id="cd01650">
    <property type="entry name" value="RT_nLTR_like"/>
    <property type="match status" value="1"/>
</dbReference>
<dbReference type="Gene3D" id="1.10.565.10">
    <property type="entry name" value="Retinoid X Receptor"/>
    <property type="match status" value="1"/>
</dbReference>
<proteinExistence type="predicted"/>
<dbReference type="PROSITE" id="PS51030">
    <property type="entry name" value="NUCLEAR_REC_DBD_2"/>
    <property type="match status" value="1"/>
</dbReference>
<dbReference type="Pfam" id="PF00105">
    <property type="entry name" value="zf-C4"/>
    <property type="match status" value="1"/>
</dbReference>
<keyword evidence="5" id="KW-0238">DNA-binding</keyword>
<dbReference type="GO" id="GO:0003700">
    <property type="term" value="F:DNA-binding transcription factor activity"/>
    <property type="evidence" value="ECO:0007669"/>
    <property type="project" value="InterPro"/>
</dbReference>
<evidence type="ECO:0000256" key="4">
    <source>
        <dbReference type="ARBA" id="ARBA00023015"/>
    </source>
</evidence>
<gene>
    <name evidence="12" type="primary">Cnig_chr_IV.g12125</name>
    <name evidence="12" type="ORF">B9Z55_012125</name>
</gene>
<evidence type="ECO:0000256" key="2">
    <source>
        <dbReference type="ARBA" id="ARBA00022771"/>
    </source>
</evidence>
<feature type="domain" description="Reverse transcriptase" evidence="10">
    <location>
        <begin position="51"/>
        <end position="314"/>
    </location>
</feature>
<keyword evidence="2" id="KW-0863">Zinc-finger</keyword>
<dbReference type="Pfam" id="PF00078">
    <property type="entry name" value="RVT_1"/>
    <property type="match status" value="1"/>
</dbReference>
<dbReference type="SMART" id="SM00399">
    <property type="entry name" value="ZnF_C4"/>
    <property type="match status" value="1"/>
</dbReference>
<dbReference type="STRING" id="1611254.A0A2G5TVS2"/>
<keyword evidence="7" id="KW-0675">Receptor</keyword>
<dbReference type="SUPFAM" id="SSF48508">
    <property type="entry name" value="Nuclear receptor ligand-binding domain"/>
    <property type="match status" value="1"/>
</dbReference>
<dbReference type="GO" id="GO:0008270">
    <property type="term" value="F:zinc ion binding"/>
    <property type="evidence" value="ECO:0007669"/>
    <property type="project" value="UniProtKB-KW"/>
</dbReference>
<organism evidence="12 13">
    <name type="scientific">Caenorhabditis nigoni</name>
    <dbReference type="NCBI Taxonomy" id="1611254"/>
    <lineage>
        <taxon>Eukaryota</taxon>
        <taxon>Metazoa</taxon>
        <taxon>Ecdysozoa</taxon>
        <taxon>Nematoda</taxon>
        <taxon>Chromadorea</taxon>
        <taxon>Rhabditida</taxon>
        <taxon>Rhabditina</taxon>
        <taxon>Rhabditomorpha</taxon>
        <taxon>Rhabditoidea</taxon>
        <taxon>Rhabditidae</taxon>
        <taxon>Peloderinae</taxon>
        <taxon>Caenorhabditis</taxon>
    </lineage>
</organism>
<evidence type="ECO:0000256" key="3">
    <source>
        <dbReference type="ARBA" id="ARBA00022833"/>
    </source>
</evidence>
<evidence type="ECO:0000313" key="13">
    <source>
        <dbReference type="Proteomes" id="UP000230233"/>
    </source>
</evidence>